<evidence type="ECO:0000313" key="2">
    <source>
        <dbReference type="EMBL" id="MPV87674.1"/>
    </source>
</evidence>
<evidence type="ECO:0000313" key="3">
    <source>
        <dbReference type="Proteomes" id="UP000429644"/>
    </source>
</evidence>
<keyword evidence="1" id="KW-0472">Membrane</keyword>
<feature type="transmembrane region" description="Helical" evidence="1">
    <location>
        <begin position="12"/>
        <end position="34"/>
    </location>
</feature>
<feature type="transmembrane region" description="Helical" evidence="1">
    <location>
        <begin position="243"/>
        <end position="266"/>
    </location>
</feature>
<feature type="transmembrane region" description="Helical" evidence="1">
    <location>
        <begin position="207"/>
        <end position="223"/>
    </location>
</feature>
<name>A0A7J9UVB9_9MICO</name>
<feature type="transmembrane region" description="Helical" evidence="1">
    <location>
        <begin position="160"/>
        <end position="178"/>
    </location>
</feature>
<evidence type="ECO:0000256" key="1">
    <source>
        <dbReference type="SAM" id="Phobius"/>
    </source>
</evidence>
<feature type="transmembrane region" description="Helical" evidence="1">
    <location>
        <begin position="297"/>
        <end position="315"/>
    </location>
</feature>
<feature type="transmembrane region" description="Helical" evidence="1">
    <location>
        <begin position="322"/>
        <end position="339"/>
    </location>
</feature>
<keyword evidence="3" id="KW-1185">Reference proteome</keyword>
<feature type="transmembrane region" description="Helical" evidence="1">
    <location>
        <begin position="106"/>
        <end position="127"/>
    </location>
</feature>
<evidence type="ECO:0008006" key="4">
    <source>
        <dbReference type="Google" id="ProtNLM"/>
    </source>
</evidence>
<organism evidence="2 3">
    <name type="scientific">Georgenia ruanii</name>
    <dbReference type="NCBI Taxonomy" id="348442"/>
    <lineage>
        <taxon>Bacteria</taxon>
        <taxon>Bacillati</taxon>
        <taxon>Actinomycetota</taxon>
        <taxon>Actinomycetes</taxon>
        <taxon>Micrococcales</taxon>
        <taxon>Bogoriellaceae</taxon>
        <taxon>Georgenia</taxon>
    </lineage>
</organism>
<dbReference type="EMBL" id="WHPD01000715">
    <property type="protein sequence ID" value="MPV87674.1"/>
    <property type="molecule type" value="Genomic_DNA"/>
</dbReference>
<proteinExistence type="predicted"/>
<accession>A0A7J9UVB9</accession>
<feature type="transmembrane region" description="Helical" evidence="1">
    <location>
        <begin position="359"/>
        <end position="378"/>
    </location>
</feature>
<dbReference type="Proteomes" id="UP000429644">
    <property type="component" value="Unassembled WGS sequence"/>
</dbReference>
<protein>
    <recommendedName>
        <fullName evidence="4">YfhO family protein</fullName>
    </recommendedName>
</protein>
<keyword evidence="1" id="KW-0812">Transmembrane</keyword>
<feature type="transmembrane region" description="Helical" evidence="1">
    <location>
        <begin position="398"/>
        <end position="416"/>
    </location>
</feature>
<comment type="caution">
    <text evidence="2">The sequence shown here is derived from an EMBL/GenBank/DDBJ whole genome shotgun (WGS) entry which is preliminary data.</text>
</comment>
<dbReference type="InterPro" id="IPR046671">
    <property type="entry name" value="DUF6541"/>
</dbReference>
<keyword evidence="1" id="KW-1133">Transmembrane helix</keyword>
<reference evidence="2 3" key="1">
    <citation type="submission" date="2019-10" db="EMBL/GenBank/DDBJ databases">
        <title>Georgenia wutianyii sp. nov. and Georgenia yuyongxinii sp. nov. isolated from plateau pika (Ochotona curzoniae) in the Qinghai-Tibet plateau of China.</title>
        <authorList>
            <person name="Tian Z."/>
        </authorList>
    </citation>
    <scope>NUCLEOTIDE SEQUENCE [LARGE SCALE GENOMIC DNA]</scope>
    <source>
        <strain evidence="2 3">JCM 15130</strain>
    </source>
</reference>
<gene>
    <name evidence="2" type="ORF">GB882_03265</name>
</gene>
<dbReference type="AlphaFoldDB" id="A0A7J9UVB9"/>
<sequence>MPTREGTAAMSPRLIAATAAAVVVAVGFTCLPLARGMEHLSAPLQSWDGIFHVNALALVRETGNASSLGGLAPMYPLHDATYYPAAWHALVAVAPGLSSVVVAANLSTFVLVLPWILGITALATVAIPHRPRVAVLAPLFAATYIAFPVITMTVQGQWPYGASIALLPGAAALVLAALRPGGARSLPLLLAAAAATAGVALAHATSVFSLIVLVGPWIVVGAVQHERQRWRAGRRHEVIRDAVLAGLGLAIVVVVLSQSSVFGSVVGFNRRYFGSHAGVFFNALRDKATFGRYPSTWIGNLLVAAFAVAGAVLTFRRREARWVAVAWGSFLLLWVVAGGSPPFLRWLAGPWWTEPSRLASLAIIPASLLAGLGADAALRAGAERAARLPSAASATRRAVPVGAVVLAIVAALGMGARLGTKERVVESAYVPGRITYGTVLDADDAAVLSRMPQTLPADAVVLGDPAGGAAYAYAIGHRHVVFPQLTVAAIRSPDPREPHVLLAMHFNRIHWDARVCDAVRAVGATYFYQDTAGDAQGDKVSDTTLGLRNVDTSRGFELVDRAGTVSLWRITACG</sequence>
<dbReference type="Pfam" id="PF20176">
    <property type="entry name" value="DUF6541"/>
    <property type="match status" value="1"/>
</dbReference>
<feature type="transmembrane region" description="Helical" evidence="1">
    <location>
        <begin position="134"/>
        <end position="154"/>
    </location>
</feature>